<comment type="caution">
    <text evidence="15">The sequence shown here is derived from an EMBL/GenBank/DDBJ whole genome shotgun (WGS) entry which is preliminary data.</text>
</comment>
<evidence type="ECO:0000256" key="5">
    <source>
        <dbReference type="ARBA" id="ARBA00022475"/>
    </source>
</evidence>
<comment type="similarity">
    <text evidence="3">Belongs to the formate dehydrogenase gamma subunit family.</text>
</comment>
<dbReference type="PANTHER" id="PTHR30074:SF2">
    <property type="entry name" value="FORMATE DEHYDROGENASE, CYTOCHROME B556(FDO) SUBUNIT"/>
    <property type="match status" value="1"/>
</dbReference>
<dbReference type="RefSeq" id="WP_065388834.1">
    <property type="nucleotide sequence ID" value="NZ_CAWMQN010000009.1"/>
</dbReference>
<evidence type="ECO:0000259" key="14">
    <source>
        <dbReference type="Pfam" id="PF01292"/>
    </source>
</evidence>
<keyword evidence="8" id="KW-0479">Metal-binding</keyword>
<feature type="transmembrane region" description="Helical" evidence="13">
    <location>
        <begin position="146"/>
        <end position="173"/>
    </location>
</feature>
<keyword evidence="16" id="KW-1185">Reference proteome</keyword>
<keyword evidence="12 13" id="KW-0472">Membrane</keyword>
<feature type="transmembrane region" description="Helical" evidence="13">
    <location>
        <begin position="20"/>
        <end position="44"/>
    </location>
</feature>
<evidence type="ECO:0000256" key="2">
    <source>
        <dbReference type="ARBA" id="ARBA00004651"/>
    </source>
</evidence>
<sequence length="213" mass="25012">MKGRKDIIIRHSPVERVNHWAVVLCFLFTAISGLGFFFPSFNWLMNIFGTPQLSRILHPFVGSAMFILFIFMFFRYFKHNFIDKDDIVWLKNIHKIMKNEESGDIGQYNLGQKGVYWAISICLILLAVSGVIIWRPYFADLFSIPIIRIALLIHSMSAIGLILTVMVHAYAAFWVKGSLRAMVEGWVTRGWAKKHHPRWYREMMKQEQQEEKR</sequence>
<dbReference type="SUPFAM" id="SSF81342">
    <property type="entry name" value="Transmembrane di-heme cytochromes"/>
    <property type="match status" value="1"/>
</dbReference>
<reference evidence="16" key="1">
    <citation type="submission" date="2015-11" db="EMBL/GenBank/DDBJ databases">
        <authorList>
            <person name="Tobias N.J."/>
            <person name="Mishra B."/>
            <person name="Gupta D.K."/>
            <person name="Thines M."/>
            <person name="Stinear T.P."/>
            <person name="Bode H.B."/>
        </authorList>
    </citation>
    <scope>NUCLEOTIDE SEQUENCE [LARGE SCALE GENOMIC DNA]</scope>
    <source>
        <strain evidence="16">PB45.5</strain>
    </source>
</reference>
<evidence type="ECO:0000256" key="9">
    <source>
        <dbReference type="ARBA" id="ARBA00022982"/>
    </source>
</evidence>
<dbReference type="GO" id="GO:0005886">
    <property type="term" value="C:plasma membrane"/>
    <property type="evidence" value="ECO:0007669"/>
    <property type="project" value="UniProtKB-SubCell"/>
</dbReference>
<evidence type="ECO:0000256" key="1">
    <source>
        <dbReference type="ARBA" id="ARBA00001971"/>
    </source>
</evidence>
<proteinExistence type="inferred from homology"/>
<keyword evidence="9" id="KW-0249">Electron transport</keyword>
<dbReference type="Pfam" id="PF01292">
    <property type="entry name" value="Ni_hydr_CYTB"/>
    <property type="match status" value="1"/>
</dbReference>
<gene>
    <name evidence="15" type="primary">fdoI_1</name>
    <name evidence="15" type="ORF">Phpb_00274</name>
</gene>
<name>A0A1B8YN56_9GAMM</name>
<dbReference type="InterPro" id="IPR051817">
    <property type="entry name" value="FDH_cytochrome_b556_subunit"/>
</dbReference>
<evidence type="ECO:0000256" key="8">
    <source>
        <dbReference type="ARBA" id="ARBA00022723"/>
    </source>
</evidence>
<dbReference type="PANTHER" id="PTHR30074">
    <property type="entry name" value="FORMATE DEHYDROGENASE, NITRATE-INDUCIBLE, CYTOCHROME B556 FDN SUBUNIT"/>
    <property type="match status" value="1"/>
</dbReference>
<dbReference type="NCBIfam" id="TIGR01583">
    <property type="entry name" value="formate-DH-gamm"/>
    <property type="match status" value="1"/>
</dbReference>
<dbReference type="GO" id="GO:0046872">
    <property type="term" value="F:metal ion binding"/>
    <property type="evidence" value="ECO:0007669"/>
    <property type="project" value="UniProtKB-KW"/>
</dbReference>
<keyword evidence="10 13" id="KW-1133">Transmembrane helix</keyword>
<dbReference type="GO" id="GO:0009061">
    <property type="term" value="P:anaerobic respiration"/>
    <property type="evidence" value="ECO:0007669"/>
    <property type="project" value="TreeGrafter"/>
</dbReference>
<dbReference type="PATRIC" id="fig|29488.15.peg.308"/>
<protein>
    <submittedName>
        <fullName evidence="15">Formate dehydrogenase, cytochrome b556(Fdo) subunit</fullName>
    </submittedName>
</protein>
<evidence type="ECO:0000256" key="6">
    <source>
        <dbReference type="ARBA" id="ARBA00022617"/>
    </source>
</evidence>
<dbReference type="GO" id="GO:0015944">
    <property type="term" value="P:formate oxidation"/>
    <property type="evidence" value="ECO:0007669"/>
    <property type="project" value="UniProtKB-ARBA"/>
</dbReference>
<dbReference type="InterPro" id="IPR016174">
    <property type="entry name" value="Di-haem_cyt_TM"/>
</dbReference>
<dbReference type="GO" id="GO:0009326">
    <property type="term" value="C:formate dehydrogenase complex"/>
    <property type="evidence" value="ECO:0007669"/>
    <property type="project" value="InterPro"/>
</dbReference>
<dbReference type="EMBL" id="LOIC01000009">
    <property type="protein sequence ID" value="OCA56543.1"/>
    <property type="molecule type" value="Genomic_DNA"/>
</dbReference>
<dbReference type="InterPro" id="IPR011577">
    <property type="entry name" value="Cyt_b561_bac/Ni-Hgenase"/>
</dbReference>
<evidence type="ECO:0000256" key="7">
    <source>
        <dbReference type="ARBA" id="ARBA00022692"/>
    </source>
</evidence>
<evidence type="ECO:0000256" key="12">
    <source>
        <dbReference type="ARBA" id="ARBA00023136"/>
    </source>
</evidence>
<comment type="cofactor">
    <cofactor evidence="1">
        <name>heme</name>
        <dbReference type="ChEBI" id="CHEBI:30413"/>
    </cofactor>
</comment>
<evidence type="ECO:0000256" key="4">
    <source>
        <dbReference type="ARBA" id="ARBA00022448"/>
    </source>
</evidence>
<feature type="transmembrane region" description="Helical" evidence="13">
    <location>
        <begin position="56"/>
        <end position="74"/>
    </location>
</feature>
<dbReference type="AlphaFoldDB" id="A0A1B8YN56"/>
<dbReference type="InterPro" id="IPR006471">
    <property type="entry name" value="Formate_DH_gsu"/>
</dbReference>
<comment type="subcellular location">
    <subcellularLocation>
        <location evidence="2">Cell membrane</location>
        <topology evidence="2">Multi-pass membrane protein</topology>
    </subcellularLocation>
</comment>
<dbReference type="NCBIfam" id="NF007924">
    <property type="entry name" value="PRK10639.1"/>
    <property type="match status" value="1"/>
</dbReference>
<dbReference type="GO" id="GO:0022904">
    <property type="term" value="P:respiratory electron transport chain"/>
    <property type="evidence" value="ECO:0007669"/>
    <property type="project" value="InterPro"/>
</dbReference>
<dbReference type="Gene3D" id="1.20.950.20">
    <property type="entry name" value="Transmembrane di-heme cytochromes, Chain C"/>
    <property type="match status" value="1"/>
</dbReference>
<keyword evidence="4" id="KW-0813">Transport</keyword>
<dbReference type="FunFam" id="1.20.950.20:FF:000002">
    <property type="entry name" value="Formate dehydrogenase cytochrome b556 subunit"/>
    <property type="match status" value="1"/>
</dbReference>
<keyword evidence="7 13" id="KW-0812">Transmembrane</keyword>
<keyword evidence="11" id="KW-0408">Iron</keyword>
<keyword evidence="5" id="KW-1003">Cell membrane</keyword>
<keyword evidence="6" id="KW-0349">Heme</keyword>
<evidence type="ECO:0000256" key="11">
    <source>
        <dbReference type="ARBA" id="ARBA00023004"/>
    </source>
</evidence>
<evidence type="ECO:0000256" key="3">
    <source>
        <dbReference type="ARBA" id="ARBA00010747"/>
    </source>
</evidence>
<evidence type="ECO:0000256" key="10">
    <source>
        <dbReference type="ARBA" id="ARBA00022989"/>
    </source>
</evidence>
<feature type="transmembrane region" description="Helical" evidence="13">
    <location>
        <begin position="115"/>
        <end position="134"/>
    </location>
</feature>
<evidence type="ECO:0000256" key="13">
    <source>
        <dbReference type="SAM" id="Phobius"/>
    </source>
</evidence>
<feature type="domain" description="Cytochrome b561 bacterial/Ni-hydrogenase" evidence="14">
    <location>
        <begin position="10"/>
        <end position="185"/>
    </location>
</feature>
<evidence type="ECO:0000313" key="16">
    <source>
        <dbReference type="Proteomes" id="UP000092665"/>
    </source>
</evidence>
<organism evidence="15 16">
    <name type="scientific">Photorhabdus namnaonensis</name>
    <dbReference type="NCBI Taxonomy" id="1851568"/>
    <lineage>
        <taxon>Bacteria</taxon>
        <taxon>Pseudomonadati</taxon>
        <taxon>Pseudomonadota</taxon>
        <taxon>Gammaproteobacteria</taxon>
        <taxon>Enterobacterales</taxon>
        <taxon>Morganellaceae</taxon>
        <taxon>Photorhabdus</taxon>
    </lineage>
</organism>
<evidence type="ECO:0000313" key="15">
    <source>
        <dbReference type="EMBL" id="OCA56543.1"/>
    </source>
</evidence>
<accession>A0A1B8YN56</accession>
<dbReference type="GO" id="GO:0008863">
    <property type="term" value="F:formate dehydrogenase (NAD+) activity"/>
    <property type="evidence" value="ECO:0007669"/>
    <property type="project" value="InterPro"/>
</dbReference>
<dbReference type="GO" id="GO:0036397">
    <property type="term" value="F:formate dehydrogenase (quinone) activity"/>
    <property type="evidence" value="ECO:0007669"/>
    <property type="project" value="TreeGrafter"/>
</dbReference>
<dbReference type="GO" id="GO:0009055">
    <property type="term" value="F:electron transfer activity"/>
    <property type="evidence" value="ECO:0007669"/>
    <property type="project" value="InterPro"/>
</dbReference>
<dbReference type="Proteomes" id="UP000092665">
    <property type="component" value="Unassembled WGS sequence"/>
</dbReference>